<feature type="domain" description="NodB homology" evidence="1">
    <location>
        <begin position="18"/>
        <end position="205"/>
    </location>
</feature>
<dbReference type="PROSITE" id="PS51677">
    <property type="entry name" value="NODB"/>
    <property type="match status" value="1"/>
</dbReference>
<dbReference type="InterPro" id="IPR050248">
    <property type="entry name" value="Polysacc_deacetylase_ArnD"/>
</dbReference>
<gene>
    <name evidence="2" type="ordered locus">Francci3_2978</name>
</gene>
<accession>Q2J8Q7</accession>
<proteinExistence type="predicted"/>
<dbReference type="Gene3D" id="3.20.20.370">
    <property type="entry name" value="Glycoside hydrolase/deacetylase"/>
    <property type="match status" value="1"/>
</dbReference>
<dbReference type="KEGG" id="fra:Francci3_2978"/>
<dbReference type="PANTHER" id="PTHR10587:SF137">
    <property type="entry name" value="4-DEOXY-4-FORMAMIDO-L-ARABINOSE-PHOSPHOUNDECAPRENOL DEFORMYLASE ARND-RELATED"/>
    <property type="match status" value="1"/>
</dbReference>
<dbReference type="HOGENOM" id="CLU_1335893_0_0_11"/>
<dbReference type="PhylomeDB" id="Q2J8Q7"/>
<dbReference type="GO" id="GO:0016810">
    <property type="term" value="F:hydrolase activity, acting on carbon-nitrogen (but not peptide) bonds"/>
    <property type="evidence" value="ECO:0007669"/>
    <property type="project" value="InterPro"/>
</dbReference>
<dbReference type="Proteomes" id="UP000001937">
    <property type="component" value="Chromosome"/>
</dbReference>
<dbReference type="InterPro" id="IPR002509">
    <property type="entry name" value="NODB_dom"/>
</dbReference>
<organism evidence="2 3">
    <name type="scientific">Frankia casuarinae (strain DSM 45818 / CECT 9043 / HFP020203 / CcI3)</name>
    <dbReference type="NCBI Taxonomy" id="106370"/>
    <lineage>
        <taxon>Bacteria</taxon>
        <taxon>Bacillati</taxon>
        <taxon>Actinomycetota</taxon>
        <taxon>Actinomycetes</taxon>
        <taxon>Frankiales</taxon>
        <taxon>Frankiaceae</taxon>
        <taxon>Frankia</taxon>
    </lineage>
</organism>
<dbReference type="EMBL" id="CP000249">
    <property type="protein sequence ID" value="ABD12335.1"/>
    <property type="molecule type" value="Genomic_DNA"/>
</dbReference>
<keyword evidence="3" id="KW-1185">Reference proteome</keyword>
<dbReference type="GO" id="GO:0005975">
    <property type="term" value="P:carbohydrate metabolic process"/>
    <property type="evidence" value="ECO:0007669"/>
    <property type="project" value="InterPro"/>
</dbReference>
<reference evidence="2 3" key="1">
    <citation type="journal article" date="2007" name="Genome Res.">
        <title>Genome characteristics of facultatively symbiotic Frankia sp. strains reflect host range and host plant biogeography.</title>
        <authorList>
            <person name="Normand P."/>
            <person name="Lapierre P."/>
            <person name="Tisa L.S."/>
            <person name="Gogarten J.P."/>
            <person name="Alloisio N."/>
            <person name="Bagnarol E."/>
            <person name="Bassi C.A."/>
            <person name="Berry A.M."/>
            <person name="Bickhart D.M."/>
            <person name="Choisne N."/>
            <person name="Couloux A."/>
            <person name="Cournoyer B."/>
            <person name="Cruveiller S."/>
            <person name="Daubin V."/>
            <person name="Demange N."/>
            <person name="Francino M.P."/>
            <person name="Goltsman E."/>
            <person name="Huang Y."/>
            <person name="Kopp O.R."/>
            <person name="Labarre L."/>
            <person name="Lapidus A."/>
            <person name="Lavire C."/>
            <person name="Marechal J."/>
            <person name="Martinez M."/>
            <person name="Mastronunzio J.E."/>
            <person name="Mullin B.C."/>
            <person name="Niemann J."/>
            <person name="Pujic P."/>
            <person name="Rawnsley T."/>
            <person name="Rouy Z."/>
            <person name="Schenowitz C."/>
            <person name="Sellstedt A."/>
            <person name="Tavares F."/>
            <person name="Tomkins J.P."/>
            <person name="Vallenet D."/>
            <person name="Valverde C."/>
            <person name="Wall L.G."/>
            <person name="Wang Y."/>
            <person name="Medigue C."/>
            <person name="Benson D.R."/>
        </authorList>
    </citation>
    <scope>NUCLEOTIDE SEQUENCE [LARGE SCALE GENOMIC DNA]</scope>
    <source>
        <strain evidence="3">DSM 45818 / CECT 9043 / CcI3</strain>
    </source>
</reference>
<evidence type="ECO:0000313" key="2">
    <source>
        <dbReference type="EMBL" id="ABD12335.1"/>
    </source>
</evidence>
<evidence type="ECO:0000259" key="1">
    <source>
        <dbReference type="PROSITE" id="PS51677"/>
    </source>
</evidence>
<name>Q2J8Q7_FRACC</name>
<dbReference type="InterPro" id="IPR011330">
    <property type="entry name" value="Glyco_hydro/deAcase_b/a-brl"/>
</dbReference>
<sequence length="205" mass="22226">MLDPKPDRLVPSRGCLSAAVALTIDDGPHPVWTPRMLDVLRRNRVQATFCLVGAQAHAHRDLVGRIIAEGHSVCNHAMTHPQPFSHRTPAQIRAEMVRAQSVIVDAGGKPPRLFRAPGGDWSPAVLAAAANLGMTAIGWDVDPRDWARPGTPRIVRSLTAARPRPGPRPAVMVTWCFVDRGSPSVRVHRHRAGHVPGVGHGRSSR</sequence>
<dbReference type="CDD" id="cd10917">
    <property type="entry name" value="CE4_NodB_like_6s_7s"/>
    <property type="match status" value="1"/>
</dbReference>
<dbReference type="STRING" id="106370.Francci3_2978"/>
<dbReference type="PANTHER" id="PTHR10587">
    <property type="entry name" value="GLYCOSYL TRANSFERASE-RELATED"/>
    <property type="match status" value="1"/>
</dbReference>
<dbReference type="AlphaFoldDB" id="Q2J8Q7"/>
<dbReference type="eggNOG" id="COG0726">
    <property type="taxonomic scope" value="Bacteria"/>
</dbReference>
<dbReference type="SUPFAM" id="SSF88713">
    <property type="entry name" value="Glycoside hydrolase/deacetylase"/>
    <property type="match status" value="1"/>
</dbReference>
<protein>
    <submittedName>
        <fullName evidence="2">Polysaccharide deacetylase</fullName>
    </submittedName>
</protein>
<dbReference type="Pfam" id="PF01522">
    <property type="entry name" value="Polysacc_deac_1"/>
    <property type="match status" value="1"/>
</dbReference>
<evidence type="ECO:0000313" key="3">
    <source>
        <dbReference type="Proteomes" id="UP000001937"/>
    </source>
</evidence>